<evidence type="ECO:0000313" key="2">
    <source>
        <dbReference type="Proteomes" id="UP000838756"/>
    </source>
</evidence>
<protein>
    <submittedName>
        <fullName evidence="1">Jg2394 protein</fullName>
    </submittedName>
</protein>
<accession>A0A8S4S532</accession>
<gene>
    <name evidence="1" type="primary">jg2394</name>
    <name evidence="1" type="ORF">PAEG_LOCUS20990</name>
</gene>
<dbReference type="EMBL" id="CAKXAJ010025893">
    <property type="protein sequence ID" value="CAH2245140.1"/>
    <property type="molecule type" value="Genomic_DNA"/>
</dbReference>
<organism evidence="1 2">
    <name type="scientific">Pararge aegeria aegeria</name>
    <dbReference type="NCBI Taxonomy" id="348720"/>
    <lineage>
        <taxon>Eukaryota</taxon>
        <taxon>Metazoa</taxon>
        <taxon>Ecdysozoa</taxon>
        <taxon>Arthropoda</taxon>
        <taxon>Hexapoda</taxon>
        <taxon>Insecta</taxon>
        <taxon>Pterygota</taxon>
        <taxon>Neoptera</taxon>
        <taxon>Endopterygota</taxon>
        <taxon>Lepidoptera</taxon>
        <taxon>Glossata</taxon>
        <taxon>Ditrysia</taxon>
        <taxon>Papilionoidea</taxon>
        <taxon>Nymphalidae</taxon>
        <taxon>Satyrinae</taxon>
        <taxon>Satyrini</taxon>
        <taxon>Parargina</taxon>
        <taxon>Pararge</taxon>
    </lineage>
</organism>
<keyword evidence="2" id="KW-1185">Reference proteome</keyword>
<dbReference type="AlphaFoldDB" id="A0A8S4S532"/>
<sequence>MWRSVEHKSRHGPTGCKAEVAMGGTKLKLLMDAGVPRCWNRTPYYKRQRWYKRWDEGIERRKPLKIRDIRS</sequence>
<proteinExistence type="predicted"/>
<comment type="caution">
    <text evidence="1">The sequence shown here is derived from an EMBL/GenBank/DDBJ whole genome shotgun (WGS) entry which is preliminary data.</text>
</comment>
<reference evidence="1" key="1">
    <citation type="submission" date="2022-03" db="EMBL/GenBank/DDBJ databases">
        <authorList>
            <person name="Lindestad O."/>
        </authorList>
    </citation>
    <scope>NUCLEOTIDE SEQUENCE</scope>
</reference>
<dbReference type="Proteomes" id="UP000838756">
    <property type="component" value="Unassembled WGS sequence"/>
</dbReference>
<evidence type="ECO:0000313" key="1">
    <source>
        <dbReference type="EMBL" id="CAH2245140.1"/>
    </source>
</evidence>
<name>A0A8S4S532_9NEOP</name>